<keyword evidence="3" id="KW-1185">Reference proteome</keyword>
<feature type="transmembrane region" description="Helical" evidence="1">
    <location>
        <begin position="157"/>
        <end position="175"/>
    </location>
</feature>
<dbReference type="AlphaFoldDB" id="A0A1Y6CKN1"/>
<feature type="transmembrane region" description="Helical" evidence="1">
    <location>
        <begin position="119"/>
        <end position="137"/>
    </location>
</feature>
<protein>
    <submittedName>
        <fullName evidence="2">Cobalt transporter subunit CbtA</fullName>
    </submittedName>
</protein>
<sequence>MSKIFIVAFLSGIMGGSLYSLVQNYRVVPLIAQAELFEGGDIVSYDDPDTVEGHVAHQHLLNPDGVEEGANHHDPSEWKPSQGAQRLFFTWVSNVVLATAWSFLLCGIFLFIPKLSMRVGMLWGLLGYLAFFVAPAIGLPPELPGMLAADLEDRQLWWLLTAASSFSGMICLYFGKHWTIRFSMVGFLILPHVFGAPHPRVQGGTAPETLWKNYVAATYGANLILWLSLGLIVAFLFRKVASEGVWSYARD</sequence>
<keyword evidence="1" id="KW-0812">Transmembrane</keyword>
<evidence type="ECO:0000313" key="2">
    <source>
        <dbReference type="EMBL" id="SMF73349.1"/>
    </source>
</evidence>
<dbReference type="STRING" id="1513793.SAMN06296036_12789"/>
<feature type="transmembrane region" description="Helical" evidence="1">
    <location>
        <begin position="182"/>
        <end position="199"/>
    </location>
</feature>
<accession>A0A1Y6CKN1</accession>
<name>A0A1Y6CKN1_9BACT</name>
<dbReference type="NCBIfam" id="TIGR02458">
    <property type="entry name" value="CbtA"/>
    <property type="match status" value="1"/>
</dbReference>
<dbReference type="EMBL" id="FWZT01000027">
    <property type="protein sequence ID" value="SMF73349.1"/>
    <property type="molecule type" value="Genomic_DNA"/>
</dbReference>
<keyword evidence="1" id="KW-1133">Transmembrane helix</keyword>
<gene>
    <name evidence="2" type="ORF">SAMN06296036_12789</name>
</gene>
<feature type="transmembrane region" description="Helical" evidence="1">
    <location>
        <begin position="219"/>
        <end position="237"/>
    </location>
</feature>
<reference evidence="3" key="1">
    <citation type="submission" date="2017-04" db="EMBL/GenBank/DDBJ databases">
        <authorList>
            <person name="Varghese N."/>
            <person name="Submissions S."/>
        </authorList>
    </citation>
    <scope>NUCLEOTIDE SEQUENCE [LARGE SCALE GENOMIC DNA]</scope>
    <source>
        <strain evidence="3">RKEM611</strain>
    </source>
</reference>
<feature type="transmembrane region" description="Helical" evidence="1">
    <location>
        <begin position="88"/>
        <end position="112"/>
    </location>
</feature>
<dbReference type="Proteomes" id="UP000192907">
    <property type="component" value="Unassembled WGS sequence"/>
</dbReference>
<dbReference type="RefSeq" id="WP_132324517.1">
    <property type="nucleotide sequence ID" value="NZ_FWZT01000027.1"/>
</dbReference>
<proteinExistence type="predicted"/>
<keyword evidence="1" id="KW-0472">Membrane</keyword>
<dbReference type="OrthoDB" id="9813640at2"/>
<dbReference type="InterPro" id="IPR012666">
    <property type="entry name" value="CbtA_put"/>
</dbReference>
<dbReference type="Pfam" id="PF09490">
    <property type="entry name" value="CbtA"/>
    <property type="match status" value="1"/>
</dbReference>
<evidence type="ECO:0000256" key="1">
    <source>
        <dbReference type="SAM" id="Phobius"/>
    </source>
</evidence>
<evidence type="ECO:0000313" key="3">
    <source>
        <dbReference type="Proteomes" id="UP000192907"/>
    </source>
</evidence>
<organism evidence="2 3">
    <name type="scientific">Pseudobacteriovorax antillogorgiicola</name>
    <dbReference type="NCBI Taxonomy" id="1513793"/>
    <lineage>
        <taxon>Bacteria</taxon>
        <taxon>Pseudomonadati</taxon>
        <taxon>Bdellovibrionota</taxon>
        <taxon>Oligoflexia</taxon>
        <taxon>Oligoflexales</taxon>
        <taxon>Pseudobacteriovoracaceae</taxon>
        <taxon>Pseudobacteriovorax</taxon>
    </lineage>
</organism>